<reference evidence="10" key="3">
    <citation type="submission" date="2025-08" db="UniProtKB">
        <authorList>
            <consortium name="Ensembl"/>
        </authorList>
    </citation>
    <scope>IDENTIFICATION</scope>
    <source>
        <strain evidence="10">HNI</strain>
    </source>
</reference>
<comment type="caution">
    <text evidence="6">Lacks conserved residue(s) required for the propagation of feature annotation.</text>
</comment>
<evidence type="ECO:0000259" key="9">
    <source>
        <dbReference type="PROSITE" id="PS51828"/>
    </source>
</evidence>
<dbReference type="PANTHER" id="PTHR19277:SF3">
    <property type="entry name" value="NEURONAL PENTRAXIN-1-RELATED"/>
    <property type="match status" value="1"/>
</dbReference>
<dbReference type="GO" id="GO:0046872">
    <property type="term" value="F:metal ion binding"/>
    <property type="evidence" value="ECO:0007669"/>
    <property type="project" value="UniProtKB-KW"/>
</dbReference>
<keyword evidence="8" id="KW-0812">Transmembrane</keyword>
<comment type="cofactor">
    <cofactor evidence="1">
        <name>Ca(2+)</name>
        <dbReference type="ChEBI" id="CHEBI:29108"/>
    </cofactor>
</comment>
<name>A0A3P9K9U4_ORYLA</name>
<dbReference type="PROSITE" id="PS51828">
    <property type="entry name" value="PTX_2"/>
    <property type="match status" value="1"/>
</dbReference>
<dbReference type="InterPro" id="IPR030476">
    <property type="entry name" value="Pentaxin_CS"/>
</dbReference>
<feature type="region of interest" description="Disordered" evidence="7">
    <location>
        <begin position="151"/>
        <end position="230"/>
    </location>
</feature>
<protein>
    <submittedName>
        <fullName evidence="10">Si:dkey-14o18.2</fullName>
    </submittedName>
</protein>
<evidence type="ECO:0000256" key="4">
    <source>
        <dbReference type="ARBA" id="ARBA00023157"/>
    </source>
</evidence>
<feature type="compositionally biased region" description="Basic and acidic residues" evidence="7">
    <location>
        <begin position="380"/>
        <end position="427"/>
    </location>
</feature>
<feature type="transmembrane region" description="Helical" evidence="8">
    <location>
        <begin position="733"/>
        <end position="753"/>
    </location>
</feature>
<dbReference type="Pfam" id="PF00354">
    <property type="entry name" value="Pentaxin"/>
    <property type="match status" value="1"/>
</dbReference>
<reference key="1">
    <citation type="journal article" date="2007" name="Nature">
        <title>The medaka draft genome and insights into vertebrate genome evolution.</title>
        <authorList>
            <person name="Kasahara M."/>
            <person name="Naruse K."/>
            <person name="Sasaki S."/>
            <person name="Nakatani Y."/>
            <person name="Qu W."/>
            <person name="Ahsan B."/>
            <person name="Yamada T."/>
            <person name="Nagayasu Y."/>
            <person name="Doi K."/>
            <person name="Kasai Y."/>
            <person name="Jindo T."/>
            <person name="Kobayashi D."/>
            <person name="Shimada A."/>
            <person name="Toyoda A."/>
            <person name="Kuroki Y."/>
            <person name="Fujiyama A."/>
            <person name="Sasaki T."/>
            <person name="Shimizu A."/>
            <person name="Asakawa S."/>
            <person name="Shimizu N."/>
            <person name="Hashimoto S."/>
            <person name="Yang J."/>
            <person name="Lee Y."/>
            <person name="Matsushima K."/>
            <person name="Sugano S."/>
            <person name="Sakaizumi M."/>
            <person name="Narita T."/>
            <person name="Ohishi K."/>
            <person name="Haga S."/>
            <person name="Ohta F."/>
            <person name="Nomoto H."/>
            <person name="Nogata K."/>
            <person name="Morishita T."/>
            <person name="Endo T."/>
            <person name="Shin-I T."/>
            <person name="Takeda H."/>
            <person name="Morishita S."/>
            <person name="Kohara Y."/>
        </authorList>
    </citation>
    <scope>NUCLEOTIDE SEQUENCE [LARGE SCALE GENOMIC DNA]</scope>
    <source>
        <strain>Hd-rR</strain>
    </source>
</reference>
<feature type="domain" description="Pentraxin (PTX)" evidence="9">
    <location>
        <begin position="474"/>
        <end position="672"/>
    </location>
</feature>
<keyword evidence="8" id="KW-1133">Transmembrane helix</keyword>
<feature type="compositionally biased region" description="Basic residues" evidence="7">
    <location>
        <begin position="203"/>
        <end position="222"/>
    </location>
</feature>
<organism evidence="10 11">
    <name type="scientific">Oryzias latipes</name>
    <name type="common">Japanese rice fish</name>
    <name type="synonym">Japanese killifish</name>
    <dbReference type="NCBI Taxonomy" id="8090"/>
    <lineage>
        <taxon>Eukaryota</taxon>
        <taxon>Metazoa</taxon>
        <taxon>Chordata</taxon>
        <taxon>Craniata</taxon>
        <taxon>Vertebrata</taxon>
        <taxon>Euteleostomi</taxon>
        <taxon>Actinopterygii</taxon>
        <taxon>Neopterygii</taxon>
        <taxon>Teleostei</taxon>
        <taxon>Neoteleostei</taxon>
        <taxon>Acanthomorphata</taxon>
        <taxon>Ovalentaria</taxon>
        <taxon>Atherinomorphae</taxon>
        <taxon>Beloniformes</taxon>
        <taxon>Adrianichthyidae</taxon>
        <taxon>Oryziinae</taxon>
        <taxon>Oryzias</taxon>
    </lineage>
</organism>
<feature type="compositionally biased region" description="Basic and acidic residues" evidence="7">
    <location>
        <begin position="153"/>
        <end position="179"/>
    </location>
</feature>
<dbReference type="PRINTS" id="PR00895">
    <property type="entry name" value="PENTAXIN"/>
</dbReference>
<evidence type="ECO:0000313" key="11">
    <source>
        <dbReference type="Proteomes" id="UP000265180"/>
    </source>
</evidence>
<keyword evidence="8" id="KW-0472">Membrane</keyword>
<accession>A0A3P9K9U4</accession>
<feature type="compositionally biased region" description="Basic and acidic residues" evidence="7">
    <location>
        <begin position="92"/>
        <end position="103"/>
    </location>
</feature>
<dbReference type="InterPro" id="IPR051360">
    <property type="entry name" value="Neuronal_Pentraxin_Related"/>
</dbReference>
<evidence type="ECO:0000256" key="8">
    <source>
        <dbReference type="SAM" id="Phobius"/>
    </source>
</evidence>
<evidence type="ECO:0000256" key="5">
    <source>
        <dbReference type="ARBA" id="ARBA00023180"/>
    </source>
</evidence>
<dbReference type="SUPFAM" id="SSF49899">
    <property type="entry name" value="Concanavalin A-like lectins/glucanases"/>
    <property type="match status" value="1"/>
</dbReference>
<dbReference type="AlphaFoldDB" id="A0A3P9K9U4"/>
<feature type="compositionally biased region" description="Basic residues" evidence="7">
    <location>
        <begin position="343"/>
        <end position="356"/>
    </location>
</feature>
<keyword evidence="3" id="KW-0106">Calcium</keyword>
<evidence type="ECO:0000256" key="3">
    <source>
        <dbReference type="ARBA" id="ARBA00022837"/>
    </source>
</evidence>
<feature type="region of interest" description="Disordered" evidence="7">
    <location>
        <begin position="277"/>
        <end position="448"/>
    </location>
</feature>
<dbReference type="Ensembl" id="ENSORLT00020006675.1">
    <property type="protein sequence ID" value="ENSORLP00020005213.1"/>
    <property type="gene ID" value="ENSORLG00020005995.1"/>
</dbReference>
<evidence type="ECO:0000256" key="2">
    <source>
        <dbReference type="ARBA" id="ARBA00022723"/>
    </source>
</evidence>
<evidence type="ECO:0000256" key="6">
    <source>
        <dbReference type="PROSITE-ProRule" id="PRU01172"/>
    </source>
</evidence>
<dbReference type="SMART" id="SM00159">
    <property type="entry name" value="PTX"/>
    <property type="match status" value="1"/>
</dbReference>
<sequence length="817" mass="92732">MTRDSHPPSLKLSRVLHHQWIGFSLGFVLPVFPLCPLLLCYFLSCAAGAGSLPGIEYSYGISPKFVCTPVPPEADPSCYSPPTVPHGPSGSSHDHGGGTHRSMMSDEAKATILHLRESLVRQKETILDQRETIRELTAKLTLCEGFGSHHSVGHHENHHESHHDLHHDTHHSGHHDDHHGRHGSHSGPSSLHHSPSAHDHHPSHGSHRPDLHHRKGSSHSKHSSFSPEQTGKTLQTLKERLENLQARNSSSSYSSSLRQLLQRKINALEEQLHRFHRDPHSDPHRDHHDDHHEDNHGGSHHDDHRDDHHDTHHGTGHHEDLHGLGHHEDHHSSHHSDHSSHHTDHRYHKPNNHHNNHHYDRSYDWHHGQHYGHYGNHPSSHHEHQTNDHHAGDHHDDHHDYYHEHGRNGDHHDDHHDNHHETSHYDQYHQPQHLPYSSKETSLQGPGHSKLETVLGQLHPSGGHGNKPKLKSPSAFLLDFPMRTNYMYAKMKRSLVNEIFAMTLCLWLKSGESSGLGTPISYAIPGQANELVLIEWSNNPMELLINDRAATMPITVTDGKWHHVCVTWSTRDGAWEAYQDGVKKGSGQNLSAWQSIKPGGIFILGQEQDTMGGRFDITQSFMGEMSDLQFWSRVLTADEIHIQATCGGHLWILLKICCTTQKGVSERCRMFWLHATGQYKYSHAAEVAAANAWRKNPLVTSALAALPLFITFLSSKSRVRHFCFRFVALSKHLLDSVCCSFVLFIPFLVVLIVKKKGICIVLMPIKHHFEAVHICKLFPCDAMSTARCSSVGIWRWAKETERLYPCFRHLATKLCRS</sequence>
<dbReference type="PANTHER" id="PTHR19277">
    <property type="entry name" value="PENTRAXIN"/>
    <property type="match status" value="1"/>
</dbReference>
<dbReference type="PROSITE" id="PS00289">
    <property type="entry name" value="PTX_1"/>
    <property type="match status" value="1"/>
</dbReference>
<feature type="compositionally biased region" description="Basic and acidic residues" evidence="7">
    <location>
        <begin position="357"/>
        <end position="367"/>
    </location>
</feature>
<dbReference type="Gene3D" id="2.60.120.200">
    <property type="match status" value="1"/>
</dbReference>
<evidence type="ECO:0000313" key="10">
    <source>
        <dbReference type="Ensembl" id="ENSORLP00020005213.1"/>
    </source>
</evidence>
<reference evidence="10" key="4">
    <citation type="submission" date="2025-09" db="UniProtKB">
        <authorList>
            <consortium name="Ensembl"/>
        </authorList>
    </citation>
    <scope>IDENTIFICATION</scope>
    <source>
        <strain evidence="10">HNI</strain>
    </source>
</reference>
<feature type="compositionally biased region" description="Basic and acidic residues" evidence="7">
    <location>
        <begin position="277"/>
        <end position="342"/>
    </location>
</feature>
<evidence type="ECO:0000256" key="1">
    <source>
        <dbReference type="ARBA" id="ARBA00001913"/>
    </source>
</evidence>
<dbReference type="InterPro" id="IPR013320">
    <property type="entry name" value="ConA-like_dom_sf"/>
</dbReference>
<keyword evidence="4" id="KW-1015">Disulfide bond</keyword>
<feature type="transmembrane region" description="Helical" evidence="8">
    <location>
        <begin position="20"/>
        <end position="44"/>
    </location>
</feature>
<dbReference type="Proteomes" id="UP000265180">
    <property type="component" value="Chromosome 11"/>
</dbReference>
<proteinExistence type="predicted"/>
<evidence type="ECO:0000256" key="7">
    <source>
        <dbReference type="SAM" id="MobiDB-lite"/>
    </source>
</evidence>
<feature type="region of interest" description="Disordered" evidence="7">
    <location>
        <begin position="77"/>
        <end position="103"/>
    </location>
</feature>
<reference evidence="10 11" key="2">
    <citation type="submission" date="2017-04" db="EMBL/GenBank/DDBJ databases">
        <title>CpG methylation of centromeres and impact of large insertions on vertebrate speciation.</title>
        <authorList>
            <person name="Ichikawa K."/>
            <person name="Yoshimura J."/>
            <person name="Morishita S."/>
        </authorList>
    </citation>
    <scope>NUCLEOTIDE SEQUENCE</scope>
    <source>
        <strain evidence="10 11">HNI</strain>
    </source>
</reference>
<dbReference type="InterPro" id="IPR001759">
    <property type="entry name" value="PTX_dom"/>
</dbReference>
<keyword evidence="2" id="KW-0479">Metal-binding</keyword>
<keyword evidence="5" id="KW-0325">Glycoprotein</keyword>
<dbReference type="FunFam" id="2.60.120.200:FF:000012">
    <property type="entry name" value="neuronal pentraxin receptor"/>
    <property type="match status" value="1"/>
</dbReference>
<feature type="compositionally biased region" description="Low complexity" evidence="7">
    <location>
        <begin position="185"/>
        <end position="194"/>
    </location>
</feature>